<protein>
    <submittedName>
        <fullName evidence="1">Uncharacterized protein</fullName>
    </submittedName>
</protein>
<gene>
    <name evidence="1" type="ORF">DPMN_085565</name>
</gene>
<reference evidence="1" key="2">
    <citation type="submission" date="2020-11" db="EMBL/GenBank/DDBJ databases">
        <authorList>
            <person name="McCartney M.A."/>
            <person name="Auch B."/>
            <person name="Kono T."/>
            <person name="Mallez S."/>
            <person name="Becker A."/>
            <person name="Gohl D.M."/>
            <person name="Silverstein K.A.T."/>
            <person name="Koren S."/>
            <person name="Bechman K.B."/>
            <person name="Herman A."/>
            <person name="Abrahante J.E."/>
            <person name="Garbe J."/>
        </authorList>
    </citation>
    <scope>NUCLEOTIDE SEQUENCE</scope>
    <source>
        <strain evidence="1">Duluth1</strain>
        <tissue evidence="1">Whole animal</tissue>
    </source>
</reference>
<keyword evidence="2" id="KW-1185">Reference proteome</keyword>
<comment type="caution">
    <text evidence="1">The sequence shown here is derived from an EMBL/GenBank/DDBJ whole genome shotgun (WGS) entry which is preliminary data.</text>
</comment>
<dbReference type="AlphaFoldDB" id="A0A9D4BJJ5"/>
<reference evidence="1" key="1">
    <citation type="journal article" date="2019" name="bioRxiv">
        <title>The Genome of the Zebra Mussel, Dreissena polymorpha: A Resource for Invasive Species Research.</title>
        <authorList>
            <person name="McCartney M.A."/>
            <person name="Auch B."/>
            <person name="Kono T."/>
            <person name="Mallez S."/>
            <person name="Zhang Y."/>
            <person name="Obille A."/>
            <person name="Becker A."/>
            <person name="Abrahante J.E."/>
            <person name="Garbe J."/>
            <person name="Badalamenti J.P."/>
            <person name="Herman A."/>
            <person name="Mangelson H."/>
            <person name="Liachko I."/>
            <person name="Sullivan S."/>
            <person name="Sone E.D."/>
            <person name="Koren S."/>
            <person name="Silverstein K.A.T."/>
            <person name="Beckman K.B."/>
            <person name="Gohl D.M."/>
        </authorList>
    </citation>
    <scope>NUCLEOTIDE SEQUENCE</scope>
    <source>
        <strain evidence="1">Duluth1</strain>
        <tissue evidence="1">Whole animal</tissue>
    </source>
</reference>
<sequence length="75" mass="8706">MPFNFNSTRFETGVSAFSVRRRALFMMSSTSPGWLIMTRISRGRVLFVLVRLPTRLPRRTEISPLSMLSDLRRNS</sequence>
<proteinExistence type="predicted"/>
<evidence type="ECO:0000313" key="2">
    <source>
        <dbReference type="Proteomes" id="UP000828390"/>
    </source>
</evidence>
<organism evidence="1 2">
    <name type="scientific">Dreissena polymorpha</name>
    <name type="common">Zebra mussel</name>
    <name type="synonym">Mytilus polymorpha</name>
    <dbReference type="NCBI Taxonomy" id="45954"/>
    <lineage>
        <taxon>Eukaryota</taxon>
        <taxon>Metazoa</taxon>
        <taxon>Spiralia</taxon>
        <taxon>Lophotrochozoa</taxon>
        <taxon>Mollusca</taxon>
        <taxon>Bivalvia</taxon>
        <taxon>Autobranchia</taxon>
        <taxon>Heteroconchia</taxon>
        <taxon>Euheterodonta</taxon>
        <taxon>Imparidentia</taxon>
        <taxon>Neoheterodontei</taxon>
        <taxon>Myida</taxon>
        <taxon>Dreissenoidea</taxon>
        <taxon>Dreissenidae</taxon>
        <taxon>Dreissena</taxon>
    </lineage>
</organism>
<accession>A0A9D4BJJ5</accession>
<name>A0A9D4BJJ5_DREPO</name>
<dbReference type="Proteomes" id="UP000828390">
    <property type="component" value="Unassembled WGS sequence"/>
</dbReference>
<dbReference type="EMBL" id="JAIWYP010000016">
    <property type="protein sequence ID" value="KAH3698050.1"/>
    <property type="molecule type" value="Genomic_DNA"/>
</dbReference>
<evidence type="ECO:0000313" key="1">
    <source>
        <dbReference type="EMBL" id="KAH3698050.1"/>
    </source>
</evidence>